<protein>
    <submittedName>
        <fullName evidence="1">Uncharacterized protein</fullName>
    </submittedName>
</protein>
<evidence type="ECO:0000313" key="2">
    <source>
        <dbReference type="Proteomes" id="UP000028523"/>
    </source>
</evidence>
<evidence type="ECO:0000313" key="1">
    <source>
        <dbReference type="EMBL" id="KFB07785.1"/>
    </source>
</evidence>
<dbReference type="EMBL" id="AWQU01000063">
    <property type="protein sequence ID" value="KFB07785.1"/>
    <property type="molecule type" value="Genomic_DNA"/>
</dbReference>
<reference evidence="1 2" key="1">
    <citation type="journal article" date="2014" name="PLoS ONE">
        <title>Reduction of Hydrogen Peroxide Accumulation and Toxicity by a Catalase from Mycoplasma iowae.</title>
        <authorList>
            <person name="Pritchard R.E."/>
            <person name="Prassinos A.J."/>
            <person name="Osborne J.D."/>
            <person name="Raviv Z."/>
            <person name="Balish M.F."/>
        </authorList>
    </citation>
    <scope>NUCLEOTIDE SEQUENCE [LARGE SCALE GENOMIC DNA]</scope>
    <source>
        <strain evidence="1 2">DK-CPA</strain>
    </source>
</reference>
<dbReference type="Proteomes" id="UP000028523">
    <property type="component" value="Unassembled WGS sequence"/>
</dbReference>
<dbReference type="GeneID" id="96867190"/>
<dbReference type="AlphaFoldDB" id="A0A084U499"/>
<name>A0A084U499_MALIO</name>
<proteinExistence type="predicted"/>
<accession>A0A084U499</accession>
<sequence>MKVRNWVSLYNKKQIELNTSRDTIKYFERSNDLTITKNIESVKKIEELERERDIRIQEFENKYKLSFEDAKLLVDNSYHANRDFNLDEFNEISQLNDQIDGEKFYIYQRNRLVDRNKQIISNINDYIKRATESND</sequence>
<comment type="caution">
    <text evidence="1">The sequence shown here is derived from an EMBL/GenBank/DDBJ whole genome shotgun (WGS) entry which is preliminary data.</text>
</comment>
<gene>
    <name evidence="1" type="ORF">P271_647</name>
</gene>
<keyword evidence="2" id="KW-1185">Reference proteome</keyword>
<dbReference type="RefSeq" id="WP_004025035.1">
    <property type="nucleotide sequence ID" value="NZ_AWQU01000063.1"/>
</dbReference>
<organism evidence="1 2">
    <name type="scientific">Malacoplasma iowae DK-CPA</name>
    <dbReference type="NCBI Taxonomy" id="1394179"/>
    <lineage>
        <taxon>Bacteria</taxon>
        <taxon>Bacillati</taxon>
        <taxon>Mycoplasmatota</taxon>
        <taxon>Mycoplasmoidales</taxon>
        <taxon>Mycoplasmoidaceae</taxon>
        <taxon>Malacoplasma</taxon>
    </lineage>
</organism>